<dbReference type="Proteomes" id="UP000568839">
    <property type="component" value="Unassembled WGS sequence"/>
</dbReference>
<organism evidence="1 2">
    <name type="scientific">Geomicrobium halophilum</name>
    <dbReference type="NCBI Taxonomy" id="549000"/>
    <lineage>
        <taxon>Bacteria</taxon>
        <taxon>Bacillati</taxon>
        <taxon>Bacillota</taxon>
        <taxon>Bacilli</taxon>
        <taxon>Bacillales</taxon>
        <taxon>Geomicrobium</taxon>
    </lineage>
</organism>
<evidence type="ECO:0000313" key="2">
    <source>
        <dbReference type="Proteomes" id="UP000568839"/>
    </source>
</evidence>
<gene>
    <name evidence="1" type="ORF">HNR44_000644</name>
</gene>
<dbReference type="AlphaFoldDB" id="A0A841PXH8"/>
<name>A0A841PXH8_9BACL</name>
<reference evidence="1 2" key="1">
    <citation type="submission" date="2020-08" db="EMBL/GenBank/DDBJ databases">
        <title>Genomic Encyclopedia of Type Strains, Phase IV (KMG-IV): sequencing the most valuable type-strain genomes for metagenomic binning, comparative biology and taxonomic classification.</title>
        <authorList>
            <person name="Goeker M."/>
        </authorList>
    </citation>
    <scope>NUCLEOTIDE SEQUENCE [LARGE SCALE GENOMIC DNA]</scope>
    <source>
        <strain evidence="1 2">DSM 21769</strain>
    </source>
</reference>
<keyword evidence="2" id="KW-1185">Reference proteome</keyword>
<dbReference type="EMBL" id="JACHHJ010000001">
    <property type="protein sequence ID" value="MBB6448695.1"/>
    <property type="molecule type" value="Genomic_DNA"/>
</dbReference>
<comment type="caution">
    <text evidence="1">The sequence shown here is derived from an EMBL/GenBank/DDBJ whole genome shotgun (WGS) entry which is preliminary data.</text>
</comment>
<protein>
    <submittedName>
        <fullName evidence="1">Uncharacterized protein</fullName>
    </submittedName>
</protein>
<accession>A0A841PXH8</accession>
<evidence type="ECO:0000313" key="1">
    <source>
        <dbReference type="EMBL" id="MBB6448695.1"/>
    </source>
</evidence>
<sequence length="40" mass="4421">MKITSVETYLLDVPTQTKGNYRLPNQVGIRGVHCCSFGHG</sequence>
<proteinExistence type="predicted"/>